<dbReference type="Proteomes" id="UP001140087">
    <property type="component" value="Unassembled WGS sequence"/>
</dbReference>
<accession>A0ACC1LBY5</accession>
<protein>
    <submittedName>
        <fullName evidence="1">Uncharacterized protein</fullName>
    </submittedName>
</protein>
<comment type="caution">
    <text evidence="1">The sequence shown here is derived from an EMBL/GenBank/DDBJ whole genome shotgun (WGS) entry which is preliminary data.</text>
</comment>
<evidence type="ECO:0000313" key="1">
    <source>
        <dbReference type="EMBL" id="KAJ2805142.1"/>
    </source>
</evidence>
<dbReference type="EMBL" id="JANBUN010000276">
    <property type="protein sequence ID" value="KAJ2805142.1"/>
    <property type="molecule type" value="Genomic_DNA"/>
</dbReference>
<evidence type="ECO:0000313" key="2">
    <source>
        <dbReference type="Proteomes" id="UP001140087"/>
    </source>
</evidence>
<gene>
    <name evidence="1" type="ORF">H4R21_001373</name>
</gene>
<name>A0ACC1LBY5_9FUNG</name>
<keyword evidence="2" id="KW-1185">Reference proteome</keyword>
<proteinExistence type="predicted"/>
<sequence length="331" mass="33979">MSEDRCKHSSQVFRVLGRTSSCRSREASKPGDAAAPILVTIARNGSIVSDHNTGRSSDTADNTPQASLATDRPLEMAQSPPAGRHSSRGRSIPGASPSIGTGSFVTARMFPSASFEERGTPAPWPGAAVAGPPRVALSGRRRQSDEVSDIAMHKHLQIGDGHIDGDGQSSHEAQAQHRTISQAIRQASLLSSRAGAARDLEASTLRLAGPEQASANDGLLGRMSDLETRLTCLQAVMTNIEERLSGLALGPSGSLTVVQPPAAGLASGKTPLVGVVGASTVASSAPATAVQSATAALAELVARSRQEFDAAASSTLASLAEIVDIAPTTEL</sequence>
<organism evidence="1 2">
    <name type="scientific">Coemansia helicoidea</name>
    <dbReference type="NCBI Taxonomy" id="1286919"/>
    <lineage>
        <taxon>Eukaryota</taxon>
        <taxon>Fungi</taxon>
        <taxon>Fungi incertae sedis</taxon>
        <taxon>Zoopagomycota</taxon>
        <taxon>Kickxellomycotina</taxon>
        <taxon>Kickxellomycetes</taxon>
        <taxon>Kickxellales</taxon>
        <taxon>Kickxellaceae</taxon>
        <taxon>Coemansia</taxon>
    </lineage>
</organism>
<reference evidence="1" key="1">
    <citation type="submission" date="2022-07" db="EMBL/GenBank/DDBJ databases">
        <title>Phylogenomic reconstructions and comparative analyses of Kickxellomycotina fungi.</title>
        <authorList>
            <person name="Reynolds N.K."/>
            <person name="Stajich J.E."/>
            <person name="Barry K."/>
            <person name="Grigoriev I.V."/>
            <person name="Crous P."/>
            <person name="Smith M.E."/>
        </authorList>
    </citation>
    <scope>NUCLEOTIDE SEQUENCE</scope>
    <source>
        <strain evidence="1">BCRC 34780</strain>
    </source>
</reference>